<feature type="transmembrane region" description="Helical" evidence="1">
    <location>
        <begin position="118"/>
        <end position="140"/>
    </location>
</feature>
<organism evidence="2 3">
    <name type="scientific">Methyloligella halotolerans</name>
    <dbReference type="NCBI Taxonomy" id="1177755"/>
    <lineage>
        <taxon>Bacteria</taxon>
        <taxon>Pseudomonadati</taxon>
        <taxon>Pseudomonadota</taxon>
        <taxon>Alphaproteobacteria</taxon>
        <taxon>Hyphomicrobiales</taxon>
        <taxon>Hyphomicrobiaceae</taxon>
        <taxon>Methyloligella</taxon>
    </lineage>
</organism>
<keyword evidence="1" id="KW-0472">Membrane</keyword>
<proteinExistence type="predicted"/>
<dbReference type="EMBL" id="MASI01000001">
    <property type="protein sequence ID" value="ODA68651.1"/>
    <property type="molecule type" value="Genomic_DNA"/>
</dbReference>
<sequence length="256" mass="29322">MMAETKSEGESQRDLRLTYSDALLIALAPAVAYYYSYYFERGILRSHNMPTDLVEVGVGTVLVAIATGGALLWAIATCYCLFLAFLPRAVLLFMAMLRLVAVSFLAWLLAWWYLGWSWITIALSLLIFFVIAVTVSRLLIRRHGSFLDRLEADVKADSEAIRRNFSPLISIVGIRYWNLFLTIVLLLPIAFFFTGQVYGRMQRHFPVFQTEEGEWAIVRNYGNRWVVRRTDNGRFAEEFASMPAKGVPLRVREIKD</sequence>
<gene>
    <name evidence="2" type="ORF">A7A08_00483</name>
</gene>
<dbReference type="AlphaFoldDB" id="A0A1E2S2I9"/>
<protein>
    <submittedName>
        <fullName evidence="2">Uncharacterized protein</fullName>
    </submittedName>
</protein>
<feature type="transmembrane region" description="Helical" evidence="1">
    <location>
        <begin position="176"/>
        <end position="198"/>
    </location>
</feature>
<reference evidence="2 3" key="1">
    <citation type="submission" date="2016-07" db="EMBL/GenBank/DDBJ databases">
        <title>Draft genome sequence of Methyloligella halotolerans C2T (VKM B-2706T=CCUG 61687T=DSM 25045T), a halotolerant polyhydroxybutyrate accumulating methylotroph.</title>
        <authorList>
            <person name="Vasilenko O.V."/>
            <person name="Doronina N.V."/>
            <person name="Poroshina M.N."/>
            <person name="Tarlachkov S.V."/>
            <person name="Trotsenko Y.A."/>
        </authorList>
    </citation>
    <scope>NUCLEOTIDE SEQUENCE [LARGE SCALE GENOMIC DNA]</scope>
    <source>
        <strain evidence="2 3">VKM B-2706</strain>
    </source>
</reference>
<keyword evidence="3" id="KW-1185">Reference proteome</keyword>
<name>A0A1E2S2I9_9HYPH</name>
<evidence type="ECO:0000256" key="1">
    <source>
        <dbReference type="SAM" id="Phobius"/>
    </source>
</evidence>
<keyword evidence="1" id="KW-1133">Transmembrane helix</keyword>
<evidence type="ECO:0000313" key="3">
    <source>
        <dbReference type="Proteomes" id="UP000095087"/>
    </source>
</evidence>
<accession>A0A1E2S2I9</accession>
<feature type="transmembrane region" description="Helical" evidence="1">
    <location>
        <begin position="58"/>
        <end position="82"/>
    </location>
</feature>
<comment type="caution">
    <text evidence="2">The sequence shown here is derived from an EMBL/GenBank/DDBJ whole genome shotgun (WGS) entry which is preliminary data.</text>
</comment>
<feature type="transmembrane region" description="Helical" evidence="1">
    <location>
        <begin position="89"/>
        <end position="112"/>
    </location>
</feature>
<evidence type="ECO:0000313" key="2">
    <source>
        <dbReference type="EMBL" id="ODA68651.1"/>
    </source>
</evidence>
<keyword evidence="1" id="KW-0812">Transmembrane</keyword>
<dbReference type="Proteomes" id="UP000095087">
    <property type="component" value="Unassembled WGS sequence"/>
</dbReference>
<feature type="transmembrane region" description="Helical" evidence="1">
    <location>
        <begin position="21"/>
        <end position="38"/>
    </location>
</feature>
<dbReference type="RefSeq" id="WP_141693804.1">
    <property type="nucleotide sequence ID" value="NZ_MASI01000001.1"/>
</dbReference>